<dbReference type="Gene3D" id="3.40.50.720">
    <property type="entry name" value="NAD(P)-binding Rossmann-like Domain"/>
    <property type="match status" value="1"/>
</dbReference>
<dbReference type="EMBL" id="CP048209">
    <property type="protein sequence ID" value="QHT63206.1"/>
    <property type="molecule type" value="Genomic_DNA"/>
</dbReference>
<dbReference type="Gene3D" id="3.90.25.10">
    <property type="entry name" value="UDP-galactose 4-epimerase, domain 1"/>
    <property type="match status" value="1"/>
</dbReference>
<feature type="domain" description="NAD(P)-binding" evidence="1">
    <location>
        <begin position="7"/>
        <end position="185"/>
    </location>
</feature>
<reference evidence="2 3" key="1">
    <citation type="submission" date="2020-01" db="EMBL/GenBank/DDBJ databases">
        <title>Paenibacillus sp. nov., isolated from tomato rhizosphere.</title>
        <authorList>
            <person name="Weon H.-Y."/>
            <person name="Lee S.A."/>
        </authorList>
    </citation>
    <scope>NUCLEOTIDE SEQUENCE [LARGE SCALE GENOMIC DNA]</scope>
    <source>
        <strain evidence="2 3">12200R-189</strain>
    </source>
</reference>
<accession>A0A6C0G1C9</accession>
<dbReference type="InterPro" id="IPR036291">
    <property type="entry name" value="NAD(P)-bd_dom_sf"/>
</dbReference>
<evidence type="ECO:0000259" key="1">
    <source>
        <dbReference type="Pfam" id="PF13460"/>
    </source>
</evidence>
<dbReference type="Proteomes" id="UP000476064">
    <property type="component" value="Chromosome"/>
</dbReference>
<dbReference type="PANTHER" id="PTHR47129:SF1">
    <property type="entry name" value="NMRA-LIKE DOMAIN-CONTAINING PROTEIN"/>
    <property type="match status" value="1"/>
</dbReference>
<evidence type="ECO:0000313" key="2">
    <source>
        <dbReference type="EMBL" id="QHT63206.1"/>
    </source>
</evidence>
<name>A0A6C0G1C9_9BACL</name>
<organism evidence="2 3">
    <name type="scientific">Paenibacillus lycopersici</name>
    <dbReference type="NCBI Taxonomy" id="2704462"/>
    <lineage>
        <taxon>Bacteria</taxon>
        <taxon>Bacillati</taxon>
        <taxon>Bacillota</taxon>
        <taxon>Bacilli</taxon>
        <taxon>Bacillales</taxon>
        <taxon>Paenibacillaceae</taxon>
        <taxon>Paenibacillus</taxon>
    </lineage>
</organism>
<proteinExistence type="predicted"/>
<dbReference type="InterPro" id="IPR052718">
    <property type="entry name" value="NmrA-type_oxidoreductase"/>
</dbReference>
<dbReference type="KEGG" id="plyc:GXP70_26750"/>
<dbReference type="AlphaFoldDB" id="A0A6C0G1C9"/>
<dbReference type="PANTHER" id="PTHR47129">
    <property type="entry name" value="QUINONE OXIDOREDUCTASE 2"/>
    <property type="match status" value="1"/>
</dbReference>
<sequence>MTILVTGATGKLGALVVEHLLASVPAKELAVSVRQPEKAAGLLAKGVDVRYGDFDKPESLTAAFAGIDRLLIVSADGDNDTRIRQHGNAVEAAKRAGVGFIAYTSLANAAESANFLAPVHRYTEEAIRNTGIPYAFLRNNWYLENETSSIQAVLGGAPWLTSAGSGKVGWAARNDYAQAAAAVLTGEGHANRTYELSGKPLTQAEFAAVVAGVLGREVPVQQVDDAAYGEIMAGAGVPEAVVPFLIAIQAGIRSGSLDIESGDLEQLLGRPAETAAAAVRRIVNGLAD</sequence>
<keyword evidence="3" id="KW-1185">Reference proteome</keyword>
<dbReference type="CDD" id="cd05269">
    <property type="entry name" value="TMR_SDR_a"/>
    <property type="match status" value="1"/>
</dbReference>
<dbReference type="Pfam" id="PF13460">
    <property type="entry name" value="NAD_binding_10"/>
    <property type="match status" value="1"/>
</dbReference>
<gene>
    <name evidence="2" type="ORF">GXP70_26750</name>
</gene>
<dbReference type="RefSeq" id="WP_162359636.1">
    <property type="nucleotide sequence ID" value="NZ_CP048209.1"/>
</dbReference>
<evidence type="ECO:0000313" key="3">
    <source>
        <dbReference type="Proteomes" id="UP000476064"/>
    </source>
</evidence>
<protein>
    <submittedName>
        <fullName evidence="2">SDR family oxidoreductase</fullName>
    </submittedName>
</protein>
<dbReference type="InterPro" id="IPR016040">
    <property type="entry name" value="NAD(P)-bd_dom"/>
</dbReference>
<dbReference type="SUPFAM" id="SSF51735">
    <property type="entry name" value="NAD(P)-binding Rossmann-fold domains"/>
    <property type="match status" value="1"/>
</dbReference>